<evidence type="ECO:0000313" key="3">
    <source>
        <dbReference type="EMBL" id="RSM40770.1"/>
    </source>
</evidence>
<keyword evidence="4" id="KW-1185">Reference proteome</keyword>
<dbReference type="AlphaFoldDB" id="A0A428WCE6"/>
<dbReference type="NCBIfam" id="NF033610">
    <property type="entry name" value="SLATT_3"/>
    <property type="match status" value="1"/>
</dbReference>
<reference evidence="3 4" key="1">
    <citation type="submission" date="2018-05" db="EMBL/GenBank/DDBJ databases">
        <title>Evolution of GPA BGCs.</title>
        <authorList>
            <person name="Waglechner N."/>
            <person name="Wright G.D."/>
        </authorList>
    </citation>
    <scope>NUCLEOTIDE SEQUENCE [LARGE SCALE GENOMIC DNA]</scope>
    <source>
        <strain evidence="3 4">DSM 5908</strain>
    </source>
</reference>
<keyword evidence="1" id="KW-1133">Transmembrane helix</keyword>
<dbReference type="OrthoDB" id="9806639at2"/>
<dbReference type="InterPro" id="IPR041116">
    <property type="entry name" value="SLATT_3"/>
</dbReference>
<dbReference type="RefSeq" id="WP_125591992.1">
    <property type="nucleotide sequence ID" value="NZ_QHHU01000038.1"/>
</dbReference>
<dbReference type="Pfam" id="PF18184">
    <property type="entry name" value="SLATT_3"/>
    <property type="match status" value="1"/>
</dbReference>
<comment type="caution">
    <text evidence="3">The sequence shown here is derived from an EMBL/GenBank/DDBJ whole genome shotgun (WGS) entry which is preliminary data.</text>
</comment>
<evidence type="ECO:0000256" key="1">
    <source>
        <dbReference type="SAM" id="Phobius"/>
    </source>
</evidence>
<name>A0A428WCE6_AMYBA</name>
<protein>
    <recommendedName>
        <fullName evidence="2">SMODS and SLOG-associating 2TM effector domain-containing protein</fullName>
    </recommendedName>
</protein>
<evidence type="ECO:0000259" key="2">
    <source>
        <dbReference type="Pfam" id="PF18184"/>
    </source>
</evidence>
<dbReference type="EMBL" id="QHHU01000038">
    <property type="protein sequence ID" value="RSM40770.1"/>
    <property type="molecule type" value="Genomic_DNA"/>
</dbReference>
<feature type="transmembrane region" description="Helical" evidence="1">
    <location>
        <begin position="42"/>
        <end position="62"/>
    </location>
</feature>
<keyword evidence="1" id="KW-0472">Membrane</keyword>
<evidence type="ECO:0000313" key="4">
    <source>
        <dbReference type="Proteomes" id="UP000286716"/>
    </source>
</evidence>
<keyword evidence="1" id="KW-0812">Transmembrane</keyword>
<feature type="domain" description="SMODS and SLOG-associating 2TM effector" evidence="2">
    <location>
        <begin position="37"/>
        <end position="92"/>
    </location>
</feature>
<proteinExistence type="predicted"/>
<feature type="non-terminal residue" evidence="3">
    <location>
        <position position="1"/>
    </location>
</feature>
<dbReference type="Proteomes" id="UP000286716">
    <property type="component" value="Unassembled WGS sequence"/>
</dbReference>
<accession>A0A428WCE6</accession>
<sequence>TPSHDGALTCRSASIRAGNRSALFDAHSPAHARQGPFDTSHLAGFATALALVGAIVLEAWLVREKPERAWYDGRVLAEATKTLAWRFAMGAHTRFREP</sequence>
<organism evidence="3 4">
    <name type="scientific">Amycolatopsis balhimycina DSM 5908</name>
    <dbReference type="NCBI Taxonomy" id="1081091"/>
    <lineage>
        <taxon>Bacteria</taxon>
        <taxon>Bacillati</taxon>
        <taxon>Actinomycetota</taxon>
        <taxon>Actinomycetes</taxon>
        <taxon>Pseudonocardiales</taxon>
        <taxon>Pseudonocardiaceae</taxon>
        <taxon>Amycolatopsis</taxon>
    </lineage>
</organism>
<gene>
    <name evidence="3" type="ORF">DMA12_26510</name>
</gene>